<evidence type="ECO:0000313" key="2">
    <source>
        <dbReference type="Proteomes" id="UP000076863"/>
    </source>
</evidence>
<keyword evidence="2" id="KW-1185">Reference proteome</keyword>
<name>A0A167DEX9_9HYPO</name>
<dbReference type="AlphaFoldDB" id="A0A167DEX9"/>
<sequence length="144" mass="15780">MSDTFLRMACSVLVIMPLLSEFGGGWSSMTDKQRAALIKTLLALGVTFTIKGIQGALRLNVFWNKLGGFADCCMAFFGFESVIKRLPPTAERTESELTQLLLRTLQEIMEMTGEAVSSIMKIVENKLVAATSKMLGLGIEINPK</sequence>
<dbReference type="OrthoDB" id="5328512at2759"/>
<comment type="caution">
    <text evidence="1">The sequence shown here is derived from an EMBL/GenBank/DDBJ whole genome shotgun (WGS) entry which is preliminary data.</text>
</comment>
<accession>A0A167DEX9</accession>
<reference evidence="1 2" key="1">
    <citation type="journal article" date="2016" name="Genome Biol. Evol.">
        <title>Divergent and convergent evolution of fungal pathogenicity.</title>
        <authorList>
            <person name="Shang Y."/>
            <person name="Xiao G."/>
            <person name="Zheng P."/>
            <person name="Cen K."/>
            <person name="Zhan S."/>
            <person name="Wang C."/>
        </authorList>
    </citation>
    <scope>NUCLEOTIDE SEQUENCE [LARGE SCALE GENOMIC DNA]</scope>
    <source>
        <strain evidence="1 2">RCEF 3172</strain>
    </source>
</reference>
<protein>
    <submittedName>
        <fullName evidence="1">Uncharacterized protein</fullName>
    </submittedName>
</protein>
<gene>
    <name evidence="1" type="ORF">BBO_04963</name>
</gene>
<organism evidence="1 2">
    <name type="scientific">Beauveria brongniartii RCEF 3172</name>
    <dbReference type="NCBI Taxonomy" id="1081107"/>
    <lineage>
        <taxon>Eukaryota</taxon>
        <taxon>Fungi</taxon>
        <taxon>Dikarya</taxon>
        <taxon>Ascomycota</taxon>
        <taxon>Pezizomycotina</taxon>
        <taxon>Sordariomycetes</taxon>
        <taxon>Hypocreomycetidae</taxon>
        <taxon>Hypocreales</taxon>
        <taxon>Cordycipitaceae</taxon>
        <taxon>Beauveria</taxon>
        <taxon>Beauveria brongniartii</taxon>
    </lineage>
</organism>
<dbReference type="EMBL" id="AZHA01000014">
    <property type="protein sequence ID" value="OAA42300.1"/>
    <property type="molecule type" value="Genomic_DNA"/>
</dbReference>
<evidence type="ECO:0000313" key="1">
    <source>
        <dbReference type="EMBL" id="OAA42300.1"/>
    </source>
</evidence>
<dbReference type="Proteomes" id="UP000076863">
    <property type="component" value="Unassembled WGS sequence"/>
</dbReference>
<proteinExistence type="predicted"/>